<keyword evidence="1 3" id="KW-0378">Hydrolase</keyword>
<dbReference type="Proteomes" id="UP000316706">
    <property type="component" value="Unassembled WGS sequence"/>
</dbReference>
<keyword evidence="4" id="KW-1185">Reference proteome</keyword>
<accession>A0A543IGE7</accession>
<evidence type="ECO:0000313" key="3">
    <source>
        <dbReference type="EMBL" id="TQM69590.1"/>
    </source>
</evidence>
<evidence type="ECO:0000256" key="1">
    <source>
        <dbReference type="ARBA" id="ARBA00022801"/>
    </source>
</evidence>
<dbReference type="PANTHER" id="PTHR43540:SF6">
    <property type="entry name" value="ISOCHORISMATASE-LIKE DOMAIN-CONTAINING PROTEIN"/>
    <property type="match status" value="1"/>
</dbReference>
<dbReference type="SUPFAM" id="SSF52499">
    <property type="entry name" value="Isochorismatase-like hydrolases"/>
    <property type="match status" value="1"/>
</dbReference>
<reference evidence="3 4" key="1">
    <citation type="submission" date="2019-06" db="EMBL/GenBank/DDBJ databases">
        <title>Sequencing the genomes of 1000 actinobacteria strains.</title>
        <authorList>
            <person name="Klenk H.-P."/>
        </authorList>
    </citation>
    <scope>NUCLEOTIDE SEQUENCE [LARGE SCALE GENOMIC DNA]</scope>
    <source>
        <strain evidence="3 4">DSM 45043</strain>
    </source>
</reference>
<sequence>MTAPVPGGARPALLVVDVQNDYCHPGGVFAKAGLRVGGLDDLVANINGLAAAARSAGRPVVWVRMEWAADADVGLLAERSPFLREEGLRPGTWGSELVAGLDRAPGDHEIVKTRFDAFHRTGLDGLLRDLGVDTVVVTGVRTDFCVESTVRSAFFRDLRAVVPREAVAGYVEDLHVNSLRLMGTVFAEVVSAEDAAAALAGTRTRPAGHGAAPGGR</sequence>
<dbReference type="CDD" id="cd00431">
    <property type="entry name" value="cysteine_hydrolases"/>
    <property type="match status" value="1"/>
</dbReference>
<dbReference type="AlphaFoldDB" id="A0A543IGE7"/>
<evidence type="ECO:0000259" key="2">
    <source>
        <dbReference type="Pfam" id="PF00857"/>
    </source>
</evidence>
<dbReference type="RefSeq" id="WP_221635331.1">
    <property type="nucleotide sequence ID" value="NZ_VFPO01000001.1"/>
</dbReference>
<dbReference type="EMBL" id="VFPO01000001">
    <property type="protein sequence ID" value="TQM69590.1"/>
    <property type="molecule type" value="Genomic_DNA"/>
</dbReference>
<proteinExistence type="predicted"/>
<gene>
    <name evidence="3" type="ORF">FHX41_3288</name>
</gene>
<feature type="domain" description="Isochorismatase-like" evidence="2">
    <location>
        <begin position="12"/>
        <end position="194"/>
    </location>
</feature>
<dbReference type="Pfam" id="PF00857">
    <property type="entry name" value="Isochorismatase"/>
    <property type="match status" value="1"/>
</dbReference>
<evidence type="ECO:0000313" key="4">
    <source>
        <dbReference type="Proteomes" id="UP000316706"/>
    </source>
</evidence>
<dbReference type="InterPro" id="IPR000868">
    <property type="entry name" value="Isochorismatase-like_dom"/>
</dbReference>
<dbReference type="Gene3D" id="3.40.50.850">
    <property type="entry name" value="Isochorismatase-like"/>
    <property type="match status" value="1"/>
</dbReference>
<dbReference type="GO" id="GO:0016787">
    <property type="term" value="F:hydrolase activity"/>
    <property type="evidence" value="ECO:0007669"/>
    <property type="project" value="UniProtKB-KW"/>
</dbReference>
<organism evidence="3 4">
    <name type="scientific">Actinomadura hallensis</name>
    <dbReference type="NCBI Taxonomy" id="337895"/>
    <lineage>
        <taxon>Bacteria</taxon>
        <taxon>Bacillati</taxon>
        <taxon>Actinomycetota</taxon>
        <taxon>Actinomycetes</taxon>
        <taxon>Streptosporangiales</taxon>
        <taxon>Thermomonosporaceae</taxon>
        <taxon>Actinomadura</taxon>
    </lineage>
</organism>
<dbReference type="PANTHER" id="PTHR43540">
    <property type="entry name" value="PEROXYUREIDOACRYLATE/UREIDOACRYLATE AMIDOHYDROLASE-RELATED"/>
    <property type="match status" value="1"/>
</dbReference>
<name>A0A543IGE7_9ACTN</name>
<dbReference type="InterPro" id="IPR036380">
    <property type="entry name" value="Isochorismatase-like_sf"/>
</dbReference>
<dbReference type="InterPro" id="IPR050272">
    <property type="entry name" value="Isochorismatase-like_hydrls"/>
</dbReference>
<protein>
    <submittedName>
        <fullName evidence="3">Ureidoacrylate peracid hydrolase</fullName>
    </submittedName>
</protein>
<comment type="caution">
    <text evidence="3">The sequence shown here is derived from an EMBL/GenBank/DDBJ whole genome shotgun (WGS) entry which is preliminary data.</text>
</comment>